<evidence type="ECO:0000259" key="1">
    <source>
        <dbReference type="Pfam" id="PF12850"/>
    </source>
</evidence>
<reference evidence="2" key="1">
    <citation type="journal article" date="2014" name="Front. Microbiol.">
        <title>High frequency of phylogenetically diverse reductive dehalogenase-homologous genes in deep subseafloor sedimentary metagenomes.</title>
        <authorList>
            <person name="Kawai M."/>
            <person name="Futagami T."/>
            <person name="Toyoda A."/>
            <person name="Takaki Y."/>
            <person name="Nishi S."/>
            <person name="Hori S."/>
            <person name="Arai W."/>
            <person name="Tsubouchi T."/>
            <person name="Morono Y."/>
            <person name="Uchiyama I."/>
            <person name="Ito T."/>
            <person name="Fujiyama A."/>
            <person name="Inagaki F."/>
            <person name="Takami H."/>
        </authorList>
    </citation>
    <scope>NUCLEOTIDE SEQUENCE</scope>
    <source>
        <strain evidence="2">Expedition CK06-06</strain>
    </source>
</reference>
<dbReference type="Pfam" id="PF12850">
    <property type="entry name" value="Metallophos_2"/>
    <property type="match status" value="1"/>
</dbReference>
<accession>X0ZHQ1</accession>
<proteinExistence type="predicted"/>
<dbReference type="InterPro" id="IPR041802">
    <property type="entry name" value="MPP_YfcE"/>
</dbReference>
<dbReference type="InterPro" id="IPR024654">
    <property type="entry name" value="Calcineurin-like_PHP_lpxH"/>
</dbReference>
<sequence>MKIGIFSDTHGDYVAIRKSLEIFKDCDFILHCGDILNHGVFNPIKKSYNPKKAAQLLNESKKPIIFCKGNCDSEVDQIAIERPIQSPIAYIMSQPFRILINHGHNMSREDFLKLAKKDKYNIIATGHTHRKSFEKIEDAYFINPGSASISLDEKPASVAILHDNKLSFFNIKTGEVTEKFILK</sequence>
<dbReference type="InterPro" id="IPR029052">
    <property type="entry name" value="Metallo-depent_PP-like"/>
</dbReference>
<gene>
    <name evidence="2" type="ORF">S01H4_01448</name>
</gene>
<dbReference type="PANTHER" id="PTHR43165:SF1">
    <property type="entry name" value="PHOSPHODIESTERASE MJ0936"/>
    <property type="match status" value="1"/>
</dbReference>
<dbReference type="SUPFAM" id="SSF56300">
    <property type="entry name" value="Metallo-dependent phosphatases"/>
    <property type="match status" value="1"/>
</dbReference>
<dbReference type="PANTHER" id="PTHR43165">
    <property type="entry name" value="METALLOPHOSPHOESTERASE"/>
    <property type="match status" value="1"/>
</dbReference>
<dbReference type="Gene3D" id="3.60.21.10">
    <property type="match status" value="1"/>
</dbReference>
<dbReference type="AlphaFoldDB" id="X0ZHQ1"/>
<protein>
    <recommendedName>
        <fullName evidence="1">Calcineurin-like phosphoesterase domain-containing protein</fullName>
    </recommendedName>
</protein>
<dbReference type="NCBIfam" id="NF006988">
    <property type="entry name" value="PRK09453.1"/>
    <property type="match status" value="1"/>
</dbReference>
<organism evidence="2">
    <name type="scientific">marine sediment metagenome</name>
    <dbReference type="NCBI Taxonomy" id="412755"/>
    <lineage>
        <taxon>unclassified sequences</taxon>
        <taxon>metagenomes</taxon>
        <taxon>ecological metagenomes</taxon>
    </lineage>
</organism>
<name>X0ZHQ1_9ZZZZ</name>
<feature type="domain" description="Calcineurin-like phosphoesterase" evidence="1">
    <location>
        <begin position="1"/>
        <end position="162"/>
    </location>
</feature>
<comment type="caution">
    <text evidence="2">The sequence shown here is derived from an EMBL/GenBank/DDBJ whole genome shotgun (WGS) entry which is preliminary data.</text>
</comment>
<dbReference type="NCBIfam" id="TIGR00040">
    <property type="entry name" value="yfcE"/>
    <property type="match status" value="1"/>
</dbReference>
<dbReference type="EMBL" id="BART01000263">
    <property type="protein sequence ID" value="GAG69135.1"/>
    <property type="molecule type" value="Genomic_DNA"/>
</dbReference>
<evidence type="ECO:0000313" key="2">
    <source>
        <dbReference type="EMBL" id="GAG69135.1"/>
    </source>
</evidence>
<dbReference type="InterPro" id="IPR000979">
    <property type="entry name" value="Phosphodiesterase_MJ0936/Vps29"/>
</dbReference>
<dbReference type="CDD" id="cd00841">
    <property type="entry name" value="MPP_YfcE"/>
    <property type="match status" value="1"/>
</dbReference>
<dbReference type="InterPro" id="IPR053193">
    <property type="entry name" value="MetalloPDE_YfcE-like"/>
</dbReference>